<dbReference type="PROSITE" id="PS50003">
    <property type="entry name" value="PH_DOMAIN"/>
    <property type="match status" value="1"/>
</dbReference>
<accession>A0AAW2YQF4</accession>
<dbReference type="PROSITE" id="PS50178">
    <property type="entry name" value="ZF_FYVE"/>
    <property type="match status" value="1"/>
</dbReference>
<feature type="compositionally biased region" description="Polar residues" evidence="9">
    <location>
        <begin position="34"/>
        <end position="59"/>
    </location>
</feature>
<evidence type="ECO:0000256" key="5">
    <source>
        <dbReference type="ARBA" id="ARBA00022833"/>
    </source>
</evidence>
<evidence type="ECO:0000313" key="13">
    <source>
        <dbReference type="EMBL" id="KAL0479666.1"/>
    </source>
</evidence>
<dbReference type="InterPro" id="IPR013083">
    <property type="entry name" value="Znf_RING/FYVE/PHD"/>
</dbReference>
<evidence type="ECO:0000256" key="1">
    <source>
        <dbReference type="ARBA" id="ARBA00022468"/>
    </source>
</evidence>
<dbReference type="SMART" id="SM00064">
    <property type="entry name" value="FYVE"/>
    <property type="match status" value="1"/>
</dbReference>
<dbReference type="PROSITE" id="PS00626">
    <property type="entry name" value="RCC1_2"/>
    <property type="match status" value="2"/>
</dbReference>
<evidence type="ECO:0000259" key="12">
    <source>
        <dbReference type="PROSITE" id="PS50238"/>
    </source>
</evidence>
<name>A0AAW2YQF4_9EUKA</name>
<dbReference type="GO" id="GO:0005096">
    <property type="term" value="F:GTPase activator activity"/>
    <property type="evidence" value="ECO:0007669"/>
    <property type="project" value="UniProtKB-KW"/>
</dbReference>
<evidence type="ECO:0000256" key="3">
    <source>
        <dbReference type="ARBA" id="ARBA00022737"/>
    </source>
</evidence>
<feature type="repeat" description="RCC1" evidence="7">
    <location>
        <begin position="680"/>
        <end position="733"/>
    </location>
</feature>
<dbReference type="Gene3D" id="3.30.40.10">
    <property type="entry name" value="Zinc/RING finger domain, C3HC4 (zinc finger)"/>
    <property type="match status" value="1"/>
</dbReference>
<evidence type="ECO:0000313" key="14">
    <source>
        <dbReference type="Proteomes" id="UP001431209"/>
    </source>
</evidence>
<dbReference type="InterPro" id="IPR000306">
    <property type="entry name" value="Znf_FYVE"/>
</dbReference>
<dbReference type="Gene3D" id="1.10.555.10">
    <property type="entry name" value="Rho GTPase activation protein"/>
    <property type="match status" value="1"/>
</dbReference>
<dbReference type="PROSITE" id="PS50238">
    <property type="entry name" value="RHOGAP"/>
    <property type="match status" value="1"/>
</dbReference>
<organism evidence="13 14">
    <name type="scientific">Acrasis kona</name>
    <dbReference type="NCBI Taxonomy" id="1008807"/>
    <lineage>
        <taxon>Eukaryota</taxon>
        <taxon>Discoba</taxon>
        <taxon>Heterolobosea</taxon>
        <taxon>Tetramitia</taxon>
        <taxon>Eutetramitia</taxon>
        <taxon>Acrasidae</taxon>
        <taxon>Acrasis</taxon>
    </lineage>
</organism>
<dbReference type="InterPro" id="IPR058923">
    <property type="entry name" value="RCC1-like_dom"/>
</dbReference>
<dbReference type="Gene3D" id="2.30.29.30">
    <property type="entry name" value="Pleckstrin-homology domain (PH domain)/Phosphotyrosine-binding domain (PTB)"/>
    <property type="match status" value="1"/>
</dbReference>
<evidence type="ECO:0000259" key="11">
    <source>
        <dbReference type="PROSITE" id="PS50178"/>
    </source>
</evidence>
<dbReference type="SUPFAM" id="SSF50729">
    <property type="entry name" value="PH domain-like"/>
    <property type="match status" value="1"/>
</dbReference>
<proteinExistence type="predicted"/>
<feature type="region of interest" description="Disordered" evidence="9">
    <location>
        <begin position="140"/>
        <end position="159"/>
    </location>
</feature>
<reference evidence="13 14" key="1">
    <citation type="submission" date="2024-03" db="EMBL/GenBank/DDBJ databases">
        <title>The Acrasis kona genome and developmental transcriptomes reveal deep origins of eukaryotic multicellular pathways.</title>
        <authorList>
            <person name="Sheikh S."/>
            <person name="Fu C.-J."/>
            <person name="Brown M.W."/>
            <person name="Baldauf S.L."/>
        </authorList>
    </citation>
    <scope>NUCLEOTIDE SEQUENCE [LARGE SCALE GENOMIC DNA]</scope>
    <source>
        <strain evidence="13 14">ATCC MYA-3509</strain>
    </source>
</reference>
<comment type="caution">
    <text evidence="13">The sequence shown here is derived from an EMBL/GenBank/DDBJ whole genome shotgun (WGS) entry which is preliminary data.</text>
</comment>
<protein>
    <submittedName>
        <fullName evidence="13">Ultraviolet-B receptor UVR8</fullName>
    </submittedName>
</protein>
<dbReference type="InterPro" id="IPR001849">
    <property type="entry name" value="PH_domain"/>
</dbReference>
<feature type="region of interest" description="Disordered" evidence="9">
    <location>
        <begin position="598"/>
        <end position="619"/>
    </location>
</feature>
<keyword evidence="2" id="KW-0479">Metal-binding</keyword>
<evidence type="ECO:0000256" key="6">
    <source>
        <dbReference type="PROSITE-ProRule" id="PRU00091"/>
    </source>
</evidence>
<feature type="repeat" description="RCC1" evidence="7">
    <location>
        <begin position="836"/>
        <end position="891"/>
    </location>
</feature>
<dbReference type="InterPro" id="IPR000198">
    <property type="entry name" value="RhoGAP_dom"/>
</dbReference>
<evidence type="ECO:0000256" key="7">
    <source>
        <dbReference type="PROSITE-ProRule" id="PRU00235"/>
    </source>
</evidence>
<dbReference type="Pfam" id="PF25390">
    <property type="entry name" value="WD40_RLD"/>
    <property type="match status" value="1"/>
</dbReference>
<dbReference type="SUPFAM" id="SSF48350">
    <property type="entry name" value="GTPase activation domain, GAP"/>
    <property type="match status" value="1"/>
</dbReference>
<feature type="domain" description="FYVE-type" evidence="11">
    <location>
        <begin position="1005"/>
        <end position="1064"/>
    </location>
</feature>
<dbReference type="PRINTS" id="PR00633">
    <property type="entry name" value="RCCNDNSATION"/>
</dbReference>
<feature type="compositionally biased region" description="Low complexity" evidence="9">
    <location>
        <begin position="602"/>
        <end position="613"/>
    </location>
</feature>
<dbReference type="InterPro" id="IPR011993">
    <property type="entry name" value="PH-like_dom_sf"/>
</dbReference>
<feature type="repeat" description="RCC1" evidence="7">
    <location>
        <begin position="784"/>
        <end position="835"/>
    </location>
</feature>
<keyword evidence="3" id="KW-0677">Repeat</keyword>
<sequence>MSSPSKLNTATWESKTSSPRGSVPFQRRIDSHSFDGSSNSYSAPVSPLSRVTKQSSSEQVFEPIKHEIATSSFEIDASTPIEDLSFLAPIEFTETKLEEVQQNIQQQVNQLEIDVEQEQKDEPQPQPEVLVTTVKKVLPPVPPPAANKPSPVALPLGNDDAKEKSRRVSMRPPFQSPNFIPHQKPGVIGKTLIDTSTPRHTRVRSESHYGSKPMSPSIRLGVFGESLENRVQRDQVKVPLVVLAITAALETKMFEDPPVGLFRESGDMTNVNNMKQAINEGVSVDITNQEPNDLASLLKMYFRELPAPLFPFEYYDDLIQLGKYQIEKIDTTLQNLSEEEKHNQWKVAVSELVVPRIIDLFESFPLTHSHVAFTLFSFLTRLSNIKECKMNVANLSTCWAPNLFQSPKELSFQDTFLNTACSKSIFATLVEFHAHLFKPVFLSDQDKRSVRNFGRTTVTSFDLIKRTHSETQFTDPDKCVTIIKRGGQMVKYNNRLAADRNSQIKVKHFRTFQLSEDGNYLVWLSTAKKQKTFLVQGADLQTPSKRITESKKDKEACAHVSFSLTLKSGKKTIDMICPSISEHQMWVKGLAHAISGKANEIPSSSPTTSSPSTINAKNNQGMSPLGEVFSWGESTSGALGHGFNTEVNPFKPEQIRDFLHLDVKSINCSESTTAATTSDGKLFCWGKSDYGRLGHESTQTDICQTPLMVVALNDYHIIQVSMSVTHTLALDNNGTIHSFGGNHYGQLGVGVLSDKCFKPAPLLLKNITFITTGDFHSCAVDKQGALYTWGRGSRGQLGHDDQENKLEPTRVNLDDNYKAISCAAGLSHTIVLCEDGSLFGFGLNGDGQLGIGPTEMDKILSPAPNVYFKRLKIKPVQVAAGANHSAVVTDNGEVYMFGMNKFGQLGTGNLSCSFTPAKVQGLAGKHVVQVACGENHTIALVENENDHSTLLYAWGCGNHGRLGTGDEVDSNVPLKIESISDKKIRSISCGSTHSACICAHQDLLLHDVINCMGCHKKFSVIKPRHRCGNCGGVYCNACSNHRAHIQRFGGLKNRVCDSCHVILTGDQQ</sequence>
<dbReference type="InterPro" id="IPR051210">
    <property type="entry name" value="Ub_ligase/GEF_domain"/>
</dbReference>
<evidence type="ECO:0000256" key="8">
    <source>
        <dbReference type="SAM" id="Coils"/>
    </source>
</evidence>
<dbReference type="Proteomes" id="UP001431209">
    <property type="component" value="Unassembled WGS sequence"/>
</dbReference>
<dbReference type="CDD" id="cd00065">
    <property type="entry name" value="FYVE_like_SF"/>
    <property type="match status" value="1"/>
</dbReference>
<dbReference type="PANTHER" id="PTHR22870:SF388">
    <property type="entry name" value="CLARET, ISOFORM A"/>
    <property type="match status" value="1"/>
</dbReference>
<keyword evidence="13" id="KW-0675">Receptor</keyword>
<feature type="repeat" description="RCC1" evidence="7">
    <location>
        <begin position="892"/>
        <end position="943"/>
    </location>
</feature>
<feature type="domain" description="Rho-GAP" evidence="12">
    <location>
        <begin position="225"/>
        <end position="437"/>
    </location>
</feature>
<keyword evidence="14" id="KW-1185">Reference proteome</keyword>
<evidence type="ECO:0000259" key="10">
    <source>
        <dbReference type="PROSITE" id="PS50003"/>
    </source>
</evidence>
<dbReference type="CDD" id="cd00159">
    <property type="entry name" value="RhoGAP"/>
    <property type="match status" value="1"/>
</dbReference>
<gene>
    <name evidence="13" type="ORF">AKO1_010966</name>
</gene>
<feature type="repeat" description="RCC1" evidence="7">
    <location>
        <begin position="626"/>
        <end position="679"/>
    </location>
</feature>
<dbReference type="InterPro" id="IPR017455">
    <property type="entry name" value="Znf_FYVE-rel"/>
</dbReference>
<dbReference type="PANTHER" id="PTHR22870">
    <property type="entry name" value="REGULATOR OF CHROMOSOME CONDENSATION"/>
    <property type="match status" value="1"/>
</dbReference>
<dbReference type="InterPro" id="IPR008936">
    <property type="entry name" value="Rho_GTPase_activation_prot"/>
</dbReference>
<dbReference type="Gene3D" id="2.130.10.30">
    <property type="entry name" value="Regulator of chromosome condensation 1/beta-lactamase-inhibitor protein II"/>
    <property type="match status" value="3"/>
</dbReference>
<dbReference type="EMBL" id="JAOPGA020000585">
    <property type="protein sequence ID" value="KAL0479666.1"/>
    <property type="molecule type" value="Genomic_DNA"/>
</dbReference>
<dbReference type="GO" id="GO:0008270">
    <property type="term" value="F:zinc ion binding"/>
    <property type="evidence" value="ECO:0007669"/>
    <property type="project" value="UniProtKB-KW"/>
</dbReference>
<dbReference type="SUPFAM" id="SSF57903">
    <property type="entry name" value="FYVE/PHD zinc finger"/>
    <property type="match status" value="1"/>
</dbReference>
<dbReference type="SUPFAM" id="SSF50985">
    <property type="entry name" value="RCC1/BLIP-II"/>
    <property type="match status" value="1"/>
</dbReference>
<dbReference type="PROSITE" id="PS50012">
    <property type="entry name" value="RCC1_3"/>
    <property type="match status" value="7"/>
</dbReference>
<keyword evidence="8" id="KW-0175">Coiled coil</keyword>
<keyword evidence="1" id="KW-0343">GTPase activation</keyword>
<dbReference type="Pfam" id="PF00620">
    <property type="entry name" value="RhoGAP"/>
    <property type="match status" value="1"/>
</dbReference>
<evidence type="ECO:0000256" key="2">
    <source>
        <dbReference type="ARBA" id="ARBA00022723"/>
    </source>
</evidence>
<dbReference type="Pfam" id="PF00415">
    <property type="entry name" value="RCC1"/>
    <property type="match status" value="2"/>
</dbReference>
<dbReference type="Pfam" id="PF01363">
    <property type="entry name" value="FYVE"/>
    <property type="match status" value="1"/>
</dbReference>
<dbReference type="AlphaFoldDB" id="A0AAW2YQF4"/>
<keyword evidence="4 6" id="KW-0863">Zinc-finger</keyword>
<keyword evidence="5" id="KW-0862">Zinc</keyword>
<feature type="domain" description="PH" evidence="10">
    <location>
        <begin position="482"/>
        <end position="595"/>
    </location>
</feature>
<feature type="repeat" description="RCC1" evidence="7">
    <location>
        <begin position="734"/>
        <end position="783"/>
    </location>
</feature>
<dbReference type="GO" id="GO:0007165">
    <property type="term" value="P:signal transduction"/>
    <property type="evidence" value="ECO:0007669"/>
    <property type="project" value="InterPro"/>
</dbReference>
<evidence type="ECO:0000256" key="4">
    <source>
        <dbReference type="ARBA" id="ARBA00022771"/>
    </source>
</evidence>
<dbReference type="InterPro" id="IPR000408">
    <property type="entry name" value="Reg_chr_condens"/>
</dbReference>
<feature type="compositionally biased region" description="Polar residues" evidence="9">
    <location>
        <begin position="1"/>
        <end position="20"/>
    </location>
</feature>
<evidence type="ECO:0000256" key="9">
    <source>
        <dbReference type="SAM" id="MobiDB-lite"/>
    </source>
</evidence>
<feature type="coiled-coil region" evidence="8">
    <location>
        <begin position="90"/>
        <end position="121"/>
    </location>
</feature>
<feature type="repeat" description="RCC1" evidence="7">
    <location>
        <begin position="949"/>
        <end position="1000"/>
    </location>
</feature>
<feature type="region of interest" description="Disordered" evidence="9">
    <location>
        <begin position="1"/>
        <end position="60"/>
    </location>
</feature>
<dbReference type="InterPro" id="IPR011011">
    <property type="entry name" value="Znf_FYVE_PHD"/>
</dbReference>
<dbReference type="SMART" id="SM00324">
    <property type="entry name" value="RhoGAP"/>
    <property type="match status" value="1"/>
</dbReference>
<dbReference type="InterPro" id="IPR009091">
    <property type="entry name" value="RCC1/BLIP-II"/>
</dbReference>